<keyword evidence="2" id="KW-1185">Reference proteome</keyword>
<protein>
    <submittedName>
        <fullName evidence="1">Phenylacetic acid degradation-like protein</fullName>
    </submittedName>
</protein>
<organism evidence="1 2">
    <name type="scientific">Photobacterium gaetbulicola Gung47</name>
    <dbReference type="NCBI Taxonomy" id="658445"/>
    <lineage>
        <taxon>Bacteria</taxon>
        <taxon>Pseudomonadati</taxon>
        <taxon>Pseudomonadota</taxon>
        <taxon>Gammaproteobacteria</taxon>
        <taxon>Vibrionales</taxon>
        <taxon>Vibrionaceae</taxon>
        <taxon>Photobacterium</taxon>
    </lineage>
</organism>
<dbReference type="HOGENOM" id="CLU_102543_2_1_6"/>
<dbReference type="CDD" id="cd03443">
    <property type="entry name" value="PaaI_thioesterase"/>
    <property type="match status" value="1"/>
</dbReference>
<evidence type="ECO:0000313" key="2">
    <source>
        <dbReference type="Proteomes" id="UP000032303"/>
    </source>
</evidence>
<dbReference type="EMBL" id="CP005973">
    <property type="protein sequence ID" value="AJR06176.1"/>
    <property type="molecule type" value="Genomic_DNA"/>
</dbReference>
<name>A0A0C5W410_9GAMM</name>
<dbReference type="InterPro" id="IPR029069">
    <property type="entry name" value="HotDog_dom_sf"/>
</dbReference>
<dbReference type="SUPFAM" id="SSF54637">
    <property type="entry name" value="Thioesterase/thiol ester dehydrase-isomerase"/>
    <property type="match status" value="1"/>
</dbReference>
<dbReference type="Pfam" id="PF14539">
    <property type="entry name" value="DUF4442"/>
    <property type="match status" value="1"/>
</dbReference>
<dbReference type="AlphaFoldDB" id="A0A0C5W410"/>
<sequence>MTLFHHSNHLYTVHAIAMCNMAELAGGMMADVSIPVNSHWIPVGMTVEYLKKAKIDLTARAQGENIDWNTEGDKLLPVEVKDTEGNVVFKAEITMNVRIT</sequence>
<dbReference type="STRING" id="658445.H744_1c1151"/>
<dbReference type="PATRIC" id="fig|658445.3.peg.1242"/>
<dbReference type="Gene3D" id="3.10.129.10">
    <property type="entry name" value="Hotdog Thioesterase"/>
    <property type="match status" value="1"/>
</dbReference>
<accession>A0A0C5W410</accession>
<reference evidence="1 2" key="1">
    <citation type="submission" date="2013-05" db="EMBL/GenBank/DDBJ databases">
        <title>Complete genome sequence of the lipase-producing bacterium Photobacterium gaetbulicola Gung47.</title>
        <authorList>
            <person name="Kim Y.-O."/>
        </authorList>
    </citation>
    <scope>NUCLEOTIDE SEQUENCE [LARGE SCALE GENOMIC DNA]</scope>
    <source>
        <strain evidence="1 2">Gung47</strain>
    </source>
</reference>
<proteinExistence type="predicted"/>
<gene>
    <name evidence="1" type="ORF">H744_1c1151</name>
</gene>
<dbReference type="Proteomes" id="UP000032303">
    <property type="component" value="Chromosome 1"/>
</dbReference>
<evidence type="ECO:0000313" key="1">
    <source>
        <dbReference type="EMBL" id="AJR06176.1"/>
    </source>
</evidence>
<dbReference type="KEGG" id="pgb:H744_1c1151"/>
<dbReference type="InterPro" id="IPR027961">
    <property type="entry name" value="DUF4442"/>
</dbReference>
<dbReference type="OrthoDB" id="793353at2"/>